<reference evidence="1 2" key="1">
    <citation type="journal article" date="2023" name="Mol. Phylogenet. Evol.">
        <title>Genome-scale phylogeny and comparative genomics of the fungal order Sordariales.</title>
        <authorList>
            <person name="Hensen N."/>
            <person name="Bonometti L."/>
            <person name="Westerberg I."/>
            <person name="Brannstrom I.O."/>
            <person name="Guillou S."/>
            <person name="Cros-Aarteil S."/>
            <person name="Calhoun S."/>
            <person name="Haridas S."/>
            <person name="Kuo A."/>
            <person name="Mondo S."/>
            <person name="Pangilinan J."/>
            <person name="Riley R."/>
            <person name="LaButti K."/>
            <person name="Andreopoulos B."/>
            <person name="Lipzen A."/>
            <person name="Chen C."/>
            <person name="Yan M."/>
            <person name="Daum C."/>
            <person name="Ng V."/>
            <person name="Clum A."/>
            <person name="Steindorff A."/>
            <person name="Ohm R.A."/>
            <person name="Martin F."/>
            <person name="Silar P."/>
            <person name="Natvig D.O."/>
            <person name="Lalanne C."/>
            <person name="Gautier V."/>
            <person name="Ament-Velasquez S.L."/>
            <person name="Kruys A."/>
            <person name="Hutchinson M.I."/>
            <person name="Powell A.J."/>
            <person name="Barry K."/>
            <person name="Miller A.N."/>
            <person name="Grigoriev I.V."/>
            <person name="Debuchy R."/>
            <person name="Gladieux P."/>
            <person name="Hiltunen Thoren M."/>
            <person name="Johannesson H."/>
        </authorList>
    </citation>
    <scope>NUCLEOTIDE SEQUENCE [LARGE SCALE GENOMIC DNA]</scope>
    <source>
        <strain evidence="1 2">FGSC 10403</strain>
    </source>
</reference>
<comment type="caution">
    <text evidence="1">The sequence shown here is derived from an EMBL/GenBank/DDBJ whole genome shotgun (WGS) entry which is preliminary data.</text>
</comment>
<name>A0AAJ0IEM9_9PEZI</name>
<keyword evidence="2" id="KW-1185">Reference proteome</keyword>
<dbReference type="AlphaFoldDB" id="A0AAJ0IEM9"/>
<dbReference type="EMBL" id="JAULSX010000001">
    <property type="protein sequence ID" value="KAK3498974.1"/>
    <property type="molecule type" value="Genomic_DNA"/>
</dbReference>
<evidence type="ECO:0000313" key="2">
    <source>
        <dbReference type="Proteomes" id="UP001285908"/>
    </source>
</evidence>
<proteinExistence type="predicted"/>
<sequence>RRVYFNPNILKKYIPKEGKFPSSEVRRKSLDPNDFYSPDFQGAASYTINIDDNNNKFDLSGLTPEELYKYYFDYV</sequence>
<accession>A0AAJ0IEM9</accession>
<dbReference type="Proteomes" id="UP001285908">
    <property type="component" value="Unassembled WGS sequence"/>
</dbReference>
<protein>
    <submittedName>
        <fullName evidence="1">Uncharacterized protein</fullName>
    </submittedName>
</protein>
<gene>
    <name evidence="1" type="ORF">B0T23DRAFT_306956</name>
</gene>
<evidence type="ECO:0000313" key="1">
    <source>
        <dbReference type="EMBL" id="KAK3498974.1"/>
    </source>
</evidence>
<feature type="non-terminal residue" evidence="1">
    <location>
        <position position="1"/>
    </location>
</feature>
<dbReference type="RefSeq" id="XP_062696607.1">
    <property type="nucleotide sequence ID" value="XM_062834405.1"/>
</dbReference>
<organism evidence="1 2">
    <name type="scientific">Neurospora hispaniola</name>
    <dbReference type="NCBI Taxonomy" id="588809"/>
    <lineage>
        <taxon>Eukaryota</taxon>
        <taxon>Fungi</taxon>
        <taxon>Dikarya</taxon>
        <taxon>Ascomycota</taxon>
        <taxon>Pezizomycotina</taxon>
        <taxon>Sordariomycetes</taxon>
        <taxon>Sordariomycetidae</taxon>
        <taxon>Sordariales</taxon>
        <taxon>Sordariaceae</taxon>
        <taxon>Neurospora</taxon>
    </lineage>
</organism>
<dbReference type="GeneID" id="87872027"/>